<keyword evidence="2" id="KW-0012">Acyltransferase</keyword>
<evidence type="ECO:0000256" key="2">
    <source>
        <dbReference type="ARBA" id="ARBA00023315"/>
    </source>
</evidence>
<evidence type="ECO:0000259" key="3">
    <source>
        <dbReference type="PROSITE" id="PS51186"/>
    </source>
</evidence>
<evidence type="ECO:0000313" key="5">
    <source>
        <dbReference type="Proteomes" id="UP000186040"/>
    </source>
</evidence>
<feature type="domain" description="N-acetyltransferase" evidence="3">
    <location>
        <begin position="148"/>
        <end position="307"/>
    </location>
</feature>
<protein>
    <recommendedName>
        <fullName evidence="3">N-acetyltransferase domain-containing protein</fullName>
    </recommendedName>
</protein>
<reference evidence="4 5" key="1">
    <citation type="submission" date="2016-10" db="EMBL/GenBank/DDBJ databases">
        <title>The Draft Genome Sequence of Actinokineospora bangkokensis 44EHWT reveals the biosynthetic pathway of antifungal compounds Thailandins with unusual extender unit butylmalonyl-CoA.</title>
        <authorList>
            <person name="Greule A."/>
            <person name="Intra B."/>
            <person name="Flemming S."/>
            <person name="Rommel M.G."/>
            <person name="Panbangred W."/>
            <person name="Bechthold A."/>
        </authorList>
    </citation>
    <scope>NUCLEOTIDE SEQUENCE [LARGE SCALE GENOMIC DNA]</scope>
    <source>
        <strain evidence="4 5">44EHW</strain>
    </source>
</reference>
<dbReference type="PROSITE" id="PS51186">
    <property type="entry name" value="GNAT"/>
    <property type="match status" value="1"/>
</dbReference>
<comment type="caution">
    <text evidence="4">The sequence shown here is derived from an EMBL/GenBank/DDBJ whole genome shotgun (WGS) entry which is preliminary data.</text>
</comment>
<dbReference type="GO" id="GO:0016747">
    <property type="term" value="F:acyltransferase activity, transferring groups other than amino-acyl groups"/>
    <property type="evidence" value="ECO:0007669"/>
    <property type="project" value="InterPro"/>
</dbReference>
<keyword evidence="1" id="KW-0808">Transferase</keyword>
<dbReference type="Pfam" id="PF00583">
    <property type="entry name" value="Acetyltransf_1"/>
    <property type="match status" value="1"/>
</dbReference>
<dbReference type="Proteomes" id="UP000186040">
    <property type="component" value="Unassembled WGS sequence"/>
</dbReference>
<dbReference type="Gene3D" id="3.40.630.30">
    <property type="match status" value="1"/>
</dbReference>
<keyword evidence="5" id="KW-1185">Reference proteome</keyword>
<proteinExistence type="predicted"/>
<gene>
    <name evidence="4" type="ORF">BJP25_29130</name>
</gene>
<dbReference type="SUPFAM" id="SSF55729">
    <property type="entry name" value="Acyl-CoA N-acyltransferases (Nat)"/>
    <property type="match status" value="1"/>
</dbReference>
<name>A0A1Q9LF55_9PSEU</name>
<dbReference type="InterPro" id="IPR050832">
    <property type="entry name" value="Bact_Acetyltransf"/>
</dbReference>
<dbReference type="CDD" id="cd04301">
    <property type="entry name" value="NAT_SF"/>
    <property type="match status" value="1"/>
</dbReference>
<dbReference type="EMBL" id="MKQR01000026">
    <property type="protein sequence ID" value="OLR90672.1"/>
    <property type="molecule type" value="Genomic_DNA"/>
</dbReference>
<dbReference type="AlphaFoldDB" id="A0A1Q9LF55"/>
<accession>A0A1Q9LF55</accession>
<dbReference type="PANTHER" id="PTHR43877">
    <property type="entry name" value="AMINOALKYLPHOSPHONATE N-ACETYLTRANSFERASE-RELATED-RELATED"/>
    <property type="match status" value="1"/>
</dbReference>
<organism evidence="4 5">
    <name type="scientific">Actinokineospora bangkokensis</name>
    <dbReference type="NCBI Taxonomy" id="1193682"/>
    <lineage>
        <taxon>Bacteria</taxon>
        <taxon>Bacillati</taxon>
        <taxon>Actinomycetota</taxon>
        <taxon>Actinomycetes</taxon>
        <taxon>Pseudonocardiales</taxon>
        <taxon>Pseudonocardiaceae</taxon>
        <taxon>Actinokineospora</taxon>
    </lineage>
</organism>
<dbReference type="STRING" id="1193682.BJP25_29130"/>
<sequence length="307" mass="32511">MDLDAALATADEHAARLADLDPLLPPPAPLDPAAGELLQCPGGVGVAGFVESPVGTAARTWDAARRHTLTVRLAGEDPAGSLGALLDQWLPLVRSRAARGDLDAAAVVEVPSRDTRPVLALVHRGFTPVSAVAVRTPHRPGPAGSSEVTIRQATPDDLDRLVALNLEVVDYDAPFGKVTPRDDTAEALRNQLTYLLSEADPAVWVAERDGVALGHVHLQLPPLSAWAARFTSLPNVAYLASLGVTAACRGGGIGNALARFAHDVLDASGLPATLLHHALPNPRSTPFWYSHGYRPLWTTWVRRPAHP</sequence>
<evidence type="ECO:0000256" key="1">
    <source>
        <dbReference type="ARBA" id="ARBA00022679"/>
    </source>
</evidence>
<dbReference type="InterPro" id="IPR000182">
    <property type="entry name" value="GNAT_dom"/>
</dbReference>
<dbReference type="InterPro" id="IPR016181">
    <property type="entry name" value="Acyl_CoA_acyltransferase"/>
</dbReference>
<evidence type="ECO:0000313" key="4">
    <source>
        <dbReference type="EMBL" id="OLR90672.1"/>
    </source>
</evidence>